<dbReference type="Proteomes" id="UP001232148">
    <property type="component" value="Unassembled WGS sequence"/>
</dbReference>
<keyword evidence="1" id="KW-0489">Methyltransferase</keyword>
<dbReference type="GO" id="GO:0032259">
    <property type="term" value="P:methylation"/>
    <property type="evidence" value="ECO:0007669"/>
    <property type="project" value="UniProtKB-KW"/>
</dbReference>
<gene>
    <name evidence="3" type="ORF">LX32DRAFT_610395</name>
</gene>
<dbReference type="PANTHER" id="PTHR43619">
    <property type="entry name" value="S-ADENOSYL-L-METHIONINE-DEPENDENT METHYLTRANSFERASE YKTD-RELATED"/>
    <property type="match status" value="1"/>
</dbReference>
<comment type="caution">
    <text evidence="3">The sequence shown here is derived from an EMBL/GenBank/DDBJ whole genome shotgun (WGS) entry which is preliminary data.</text>
</comment>
<keyword evidence="2" id="KW-0808">Transferase</keyword>
<name>A0AAD9HR33_9PEZI</name>
<organism evidence="3 4">
    <name type="scientific">Colletotrichum zoysiae</name>
    <dbReference type="NCBI Taxonomy" id="1216348"/>
    <lineage>
        <taxon>Eukaryota</taxon>
        <taxon>Fungi</taxon>
        <taxon>Dikarya</taxon>
        <taxon>Ascomycota</taxon>
        <taxon>Pezizomycotina</taxon>
        <taxon>Sordariomycetes</taxon>
        <taxon>Hypocreomycetidae</taxon>
        <taxon>Glomerellales</taxon>
        <taxon>Glomerellaceae</taxon>
        <taxon>Colletotrichum</taxon>
        <taxon>Colletotrichum graminicola species complex</taxon>
    </lineage>
</organism>
<dbReference type="Pfam" id="PF04072">
    <property type="entry name" value="LCM"/>
    <property type="match status" value="1"/>
</dbReference>
<dbReference type="Gene3D" id="3.40.50.150">
    <property type="entry name" value="Vaccinia Virus protein VP39"/>
    <property type="match status" value="1"/>
</dbReference>
<dbReference type="InterPro" id="IPR007213">
    <property type="entry name" value="Ppm1/Ppm2/Tcmp"/>
</dbReference>
<dbReference type="AlphaFoldDB" id="A0AAD9HR33"/>
<dbReference type="PANTHER" id="PTHR43619:SF2">
    <property type="entry name" value="S-ADENOSYL-L-METHIONINE-DEPENDENT METHYLTRANSFERASES SUPERFAMILY PROTEIN"/>
    <property type="match status" value="1"/>
</dbReference>
<reference evidence="3" key="1">
    <citation type="submission" date="2021-06" db="EMBL/GenBank/DDBJ databases">
        <title>Comparative genomics, transcriptomics and evolutionary studies reveal genomic signatures of adaptation to plant cell wall in hemibiotrophic fungi.</title>
        <authorList>
            <consortium name="DOE Joint Genome Institute"/>
            <person name="Baroncelli R."/>
            <person name="Diaz J.F."/>
            <person name="Benocci T."/>
            <person name="Peng M."/>
            <person name="Battaglia E."/>
            <person name="Haridas S."/>
            <person name="Andreopoulos W."/>
            <person name="Labutti K."/>
            <person name="Pangilinan J."/>
            <person name="Floch G.L."/>
            <person name="Makela M.R."/>
            <person name="Henrissat B."/>
            <person name="Grigoriev I.V."/>
            <person name="Crouch J.A."/>
            <person name="De Vries R.P."/>
            <person name="Sukno S.A."/>
            <person name="Thon M.R."/>
        </authorList>
    </citation>
    <scope>NUCLEOTIDE SEQUENCE</scope>
    <source>
        <strain evidence="3">MAFF235873</strain>
    </source>
</reference>
<accession>A0AAD9HR33</accession>
<keyword evidence="4" id="KW-1185">Reference proteome</keyword>
<dbReference type="EMBL" id="MU842822">
    <property type="protein sequence ID" value="KAK2033468.1"/>
    <property type="molecule type" value="Genomic_DNA"/>
</dbReference>
<sequence length="305" mass="34348">MPSSTASSVESKGKLKLTGSEETLLLTLLARAHDAASPRPVLNDRYALELVTQIRERGYDFERTSDGGPAPKYFGHSVAMRGRMLDICTEEFLRKSPGPATVLHIACGLDTRSTRIRWQGEGRLWIDADLEEVVKLRRDLMKEPEGGKGEYRLMHPNILEDGWLSECNIPTDRPVLVLFEGLSLYLTPDEFHGFLQRTVDYYHSSGSGVHGEMCFDAAGSFMYRLINYRFGKALKLMGARVAYYLNDPKGLEKKVPGLKYQGRIFKTLDLHKTWSVKGLVVTCIDLVLGIFGLTNRIGGAYRYEF</sequence>
<evidence type="ECO:0000313" key="3">
    <source>
        <dbReference type="EMBL" id="KAK2033468.1"/>
    </source>
</evidence>
<dbReference type="SUPFAM" id="SSF53335">
    <property type="entry name" value="S-adenosyl-L-methionine-dependent methyltransferases"/>
    <property type="match status" value="1"/>
</dbReference>
<protein>
    <submittedName>
        <fullName evidence="3">O-methyltransferase</fullName>
    </submittedName>
</protein>
<evidence type="ECO:0000256" key="2">
    <source>
        <dbReference type="ARBA" id="ARBA00022679"/>
    </source>
</evidence>
<evidence type="ECO:0000313" key="4">
    <source>
        <dbReference type="Proteomes" id="UP001232148"/>
    </source>
</evidence>
<dbReference type="GO" id="GO:0008168">
    <property type="term" value="F:methyltransferase activity"/>
    <property type="evidence" value="ECO:0007669"/>
    <property type="project" value="UniProtKB-KW"/>
</dbReference>
<proteinExistence type="predicted"/>
<dbReference type="InterPro" id="IPR029063">
    <property type="entry name" value="SAM-dependent_MTases_sf"/>
</dbReference>
<evidence type="ECO:0000256" key="1">
    <source>
        <dbReference type="ARBA" id="ARBA00022603"/>
    </source>
</evidence>